<evidence type="ECO:0000313" key="3">
    <source>
        <dbReference type="Proteomes" id="UP001169217"/>
    </source>
</evidence>
<sequence>MFIRLINDFIGQEKNPLQSKKIAAHLPGSTSSEATLRTIKGWLNECISSHTCCYESGKHGHDQRASPKRLLQISENQVILRENVGQQRYVCLSYCWGEGAQIAKTAKETIKDHQRNIPWHQLNATFQDAITVCRRLDVSYLWIDSLCILQDSVADWTEQAARMANIYANAYLTIVATNSSDASGGCFRKTSDKYMSKLSPGYKDTYVRHELPDFLLTSREYQIRESPDWPLLSRGWAYQEMPLSRRVLHFCAQEVVWVCRVSQKSESMDNDQDFTSEDEWSGRAYPYVPYGILEKDPQSLWYRTVNEYSRLRLSKEQDKMAALSGLAKQMQSLQPPEDRYQIG</sequence>
<dbReference type="InterPro" id="IPR010730">
    <property type="entry name" value="HET"/>
</dbReference>
<keyword evidence="3" id="KW-1185">Reference proteome</keyword>
<accession>A0ABQ9PPD8</accession>
<name>A0ABQ9PPD8_9PEZI</name>
<dbReference type="PANTHER" id="PTHR33112">
    <property type="entry name" value="DOMAIN PROTEIN, PUTATIVE-RELATED"/>
    <property type="match status" value="1"/>
</dbReference>
<dbReference type="Pfam" id="PF06985">
    <property type="entry name" value="HET"/>
    <property type="match status" value="1"/>
</dbReference>
<dbReference type="PANTHER" id="PTHR33112:SF13">
    <property type="entry name" value="HETEROKARYON INCOMPATIBILITY DOMAIN-CONTAINING PROTEIN"/>
    <property type="match status" value="1"/>
</dbReference>
<feature type="domain" description="Heterokaryon incompatibility" evidence="1">
    <location>
        <begin position="89"/>
        <end position="240"/>
    </location>
</feature>
<comment type="caution">
    <text evidence="2">The sequence shown here is derived from an EMBL/GenBank/DDBJ whole genome shotgun (WGS) entry which is preliminary data.</text>
</comment>
<evidence type="ECO:0000259" key="1">
    <source>
        <dbReference type="Pfam" id="PF06985"/>
    </source>
</evidence>
<dbReference type="EMBL" id="JARUPT010000312">
    <property type="protein sequence ID" value="KAK0373356.1"/>
    <property type="molecule type" value="Genomic_DNA"/>
</dbReference>
<gene>
    <name evidence="2" type="ORF">CLIM01_09287</name>
</gene>
<evidence type="ECO:0000313" key="2">
    <source>
        <dbReference type="EMBL" id="KAK0373356.1"/>
    </source>
</evidence>
<protein>
    <recommendedName>
        <fullName evidence="1">Heterokaryon incompatibility domain-containing protein</fullName>
    </recommendedName>
</protein>
<proteinExistence type="predicted"/>
<dbReference type="Proteomes" id="UP001169217">
    <property type="component" value="Unassembled WGS sequence"/>
</dbReference>
<reference evidence="2" key="1">
    <citation type="submission" date="2023-04" db="EMBL/GenBank/DDBJ databases">
        <title>Colletotrichum limetticola genome sequence.</title>
        <authorList>
            <person name="Baroncelli R."/>
        </authorList>
    </citation>
    <scope>NUCLEOTIDE SEQUENCE</scope>
    <source>
        <strain evidence="2">KLA-Anderson</strain>
    </source>
</reference>
<organism evidence="2 3">
    <name type="scientific">Colletotrichum limetticola</name>
    <dbReference type="NCBI Taxonomy" id="1209924"/>
    <lineage>
        <taxon>Eukaryota</taxon>
        <taxon>Fungi</taxon>
        <taxon>Dikarya</taxon>
        <taxon>Ascomycota</taxon>
        <taxon>Pezizomycotina</taxon>
        <taxon>Sordariomycetes</taxon>
        <taxon>Hypocreomycetidae</taxon>
        <taxon>Glomerellales</taxon>
        <taxon>Glomerellaceae</taxon>
        <taxon>Colletotrichum</taxon>
        <taxon>Colletotrichum acutatum species complex</taxon>
    </lineage>
</organism>